<evidence type="ECO:0000256" key="2">
    <source>
        <dbReference type="ARBA" id="ARBA00022692"/>
    </source>
</evidence>
<feature type="transmembrane region" description="Helical" evidence="7">
    <location>
        <begin position="414"/>
        <end position="438"/>
    </location>
</feature>
<feature type="transmembrane region" description="Helical" evidence="7">
    <location>
        <begin position="69"/>
        <end position="95"/>
    </location>
</feature>
<accession>A0A8H6QDG3</accession>
<name>A0A8H6QDG3_9EURO</name>
<dbReference type="Pfam" id="PF20684">
    <property type="entry name" value="Fung_rhodopsin"/>
    <property type="match status" value="1"/>
</dbReference>
<feature type="transmembrane region" description="Helical" evidence="7">
    <location>
        <begin position="126"/>
        <end position="151"/>
    </location>
</feature>
<feature type="transmembrane region" description="Helical" evidence="7">
    <location>
        <begin position="629"/>
        <end position="649"/>
    </location>
</feature>
<evidence type="ECO:0000256" key="6">
    <source>
        <dbReference type="SAM" id="MobiDB-lite"/>
    </source>
</evidence>
<organism evidence="10 11">
    <name type="scientific">Aspergillus felis</name>
    <dbReference type="NCBI Taxonomy" id="1287682"/>
    <lineage>
        <taxon>Eukaryota</taxon>
        <taxon>Fungi</taxon>
        <taxon>Dikarya</taxon>
        <taxon>Ascomycota</taxon>
        <taxon>Pezizomycotina</taxon>
        <taxon>Eurotiomycetes</taxon>
        <taxon>Eurotiomycetidae</taxon>
        <taxon>Eurotiales</taxon>
        <taxon>Aspergillaceae</taxon>
        <taxon>Aspergillus</taxon>
        <taxon>Aspergillus subgen. Fumigati</taxon>
    </lineage>
</organism>
<sequence length="782" mass="85289">MLDKQQAEAHGAYDSEQASPREVAFDEEGEVFKKSASGVNFRQVGWFNAAVIFTKILFATGVLSLPSALYSLGAVGGSISIVAWGCFNTYCFVILGNFRMRHPHCHSIADMAQVAGGVVGREATGLLFIIAYVLVTGSGIVGVSTALNALSHHGACTVWWSFLAAVAIIATASIRKLEHVGWLTYAGFLSIYAAVLIVVIGVTTRDRPAAAPQEGPYELGFVAINNPGFAAGMVASCTIFVSSAGTSAFLPVISEMRNPKDYKKPLYVSMSLVTASYLAFSLVVYRWCGKWVASPSLGSAGQTIKMVSYGVALLGLIVSGTLYLHIGAKYVFVRILGNSRHLQANTIVHWGTWFASTIVLGALAFILAEAIPIFNYLIALVGSVCFAPLAMSLPGWLWLYDHGHYRKGTLIRRVAYLLHCGLVLLGLFFLVGATYGVIVQIVDAYSSGAIVLLRIFISAHLRKSWGLEDYLTITGWVLFVGFCANMLVLGAYGGGYHAWDVPKSQFIHFQKASYAITLIYVPMVFVVKLALLSVMLRIFAPDPHKVVIIYASIIVLLLYYIPALFIKIFFCKPISAYWYGTSHGGTCIDQQKVIIADSAISIASDLWILILPVPMLWSLQMSITKKLRVLGILGAGGLATAFSIWRLVIMVRDARTADTTWFWIHCVLTANAEAGIGLICACLPVLSSYVVSMKNKSRKTTRGSYQHSHELSRWNKLSSSKRSANHDTLLMTQTDQAQLISTVESSEPHQESAAGLEESYHPPDRPVIHKEVVMSQSYEVVK</sequence>
<evidence type="ECO:0000313" key="10">
    <source>
        <dbReference type="EMBL" id="KAF7171056.1"/>
    </source>
</evidence>
<protein>
    <recommendedName>
        <fullName evidence="12">Amino acid transporter</fullName>
    </recommendedName>
</protein>
<feature type="transmembrane region" description="Helical" evidence="7">
    <location>
        <begin position="44"/>
        <end position="63"/>
    </location>
</feature>
<evidence type="ECO:0008006" key="12">
    <source>
        <dbReference type="Google" id="ProtNLM"/>
    </source>
</evidence>
<dbReference type="EMBL" id="JACBAE010001194">
    <property type="protein sequence ID" value="KAF7171056.1"/>
    <property type="molecule type" value="Genomic_DNA"/>
</dbReference>
<dbReference type="GO" id="GO:0016020">
    <property type="term" value="C:membrane"/>
    <property type="evidence" value="ECO:0007669"/>
    <property type="project" value="UniProtKB-SubCell"/>
</dbReference>
<feature type="domain" description="Rhodopsin" evidence="9">
    <location>
        <begin position="453"/>
        <end position="690"/>
    </location>
</feature>
<dbReference type="Pfam" id="PF01490">
    <property type="entry name" value="Aa_trans"/>
    <property type="match status" value="1"/>
</dbReference>
<evidence type="ECO:0000259" key="9">
    <source>
        <dbReference type="Pfam" id="PF20684"/>
    </source>
</evidence>
<gene>
    <name evidence="10" type="ORF">CNMCM5623_003523</name>
</gene>
<dbReference type="PANTHER" id="PTHR33048">
    <property type="entry name" value="PTH11-LIKE INTEGRAL MEMBRANE PROTEIN (AFU_ORTHOLOGUE AFUA_5G11245)"/>
    <property type="match status" value="1"/>
</dbReference>
<keyword evidence="2 7" id="KW-0812">Transmembrane</keyword>
<evidence type="ECO:0000256" key="4">
    <source>
        <dbReference type="ARBA" id="ARBA00023136"/>
    </source>
</evidence>
<feature type="region of interest" description="Disordered" evidence="6">
    <location>
        <begin position="1"/>
        <end position="21"/>
    </location>
</feature>
<dbReference type="InterPro" id="IPR049326">
    <property type="entry name" value="Rhodopsin_dom_fungi"/>
</dbReference>
<feature type="transmembrane region" description="Helical" evidence="7">
    <location>
        <begin position="473"/>
        <end position="492"/>
    </location>
</feature>
<dbReference type="OrthoDB" id="40134at2759"/>
<feature type="transmembrane region" description="Helical" evidence="7">
    <location>
        <begin position="347"/>
        <end position="367"/>
    </location>
</feature>
<evidence type="ECO:0000259" key="8">
    <source>
        <dbReference type="Pfam" id="PF01490"/>
    </source>
</evidence>
<evidence type="ECO:0000256" key="3">
    <source>
        <dbReference type="ARBA" id="ARBA00022989"/>
    </source>
</evidence>
<evidence type="ECO:0000256" key="7">
    <source>
        <dbReference type="SAM" id="Phobius"/>
    </source>
</evidence>
<comment type="subcellular location">
    <subcellularLocation>
        <location evidence="1">Membrane</location>
        <topology evidence="1">Multi-pass membrane protein</topology>
    </subcellularLocation>
</comment>
<feature type="region of interest" description="Disordered" evidence="6">
    <location>
        <begin position="700"/>
        <end position="720"/>
    </location>
</feature>
<reference evidence="10" key="1">
    <citation type="submission" date="2020-06" db="EMBL/GenBank/DDBJ databases">
        <title>Draft genome sequences of strains closely related to Aspergillus parafelis and Aspergillus hiratsukae.</title>
        <authorList>
            <person name="Dos Santos R.A.C."/>
            <person name="Rivero-Menendez O."/>
            <person name="Steenwyk J.L."/>
            <person name="Mead M.E."/>
            <person name="Goldman G.H."/>
            <person name="Alastruey-Izquierdo A."/>
            <person name="Rokas A."/>
        </authorList>
    </citation>
    <scope>NUCLEOTIDE SEQUENCE</scope>
    <source>
        <strain evidence="10">CNM-CM5623</strain>
    </source>
</reference>
<feature type="transmembrane region" description="Helical" evidence="7">
    <location>
        <begin position="547"/>
        <end position="570"/>
    </location>
</feature>
<proteinExistence type="inferred from homology"/>
<dbReference type="FunFam" id="1.20.1740.10:FF:000039">
    <property type="entry name" value="Neutral amino acid transporter (Eurofung)"/>
    <property type="match status" value="1"/>
</dbReference>
<comment type="caution">
    <text evidence="10">The sequence shown here is derived from an EMBL/GenBank/DDBJ whole genome shotgun (WGS) entry which is preliminary data.</text>
</comment>
<feature type="transmembrane region" description="Helical" evidence="7">
    <location>
        <begin position="373"/>
        <end position="393"/>
    </location>
</feature>
<feature type="region of interest" description="Disordered" evidence="6">
    <location>
        <begin position="742"/>
        <end position="764"/>
    </location>
</feature>
<keyword evidence="3 7" id="KW-1133">Transmembrane helix</keyword>
<evidence type="ECO:0000313" key="11">
    <source>
        <dbReference type="Proteomes" id="UP000654922"/>
    </source>
</evidence>
<feature type="transmembrane region" description="Helical" evidence="7">
    <location>
        <begin position="157"/>
        <end position="175"/>
    </location>
</feature>
<feature type="transmembrane region" description="Helical" evidence="7">
    <location>
        <begin position="307"/>
        <end position="326"/>
    </location>
</feature>
<dbReference type="InterPro" id="IPR013057">
    <property type="entry name" value="AA_transpt_TM"/>
</dbReference>
<dbReference type="InterPro" id="IPR052337">
    <property type="entry name" value="SAT4-like"/>
</dbReference>
<comment type="similarity">
    <text evidence="5">Belongs to the SAT4 family.</text>
</comment>
<feature type="transmembrane region" description="Helical" evidence="7">
    <location>
        <begin position="265"/>
        <end position="287"/>
    </location>
</feature>
<evidence type="ECO:0000256" key="1">
    <source>
        <dbReference type="ARBA" id="ARBA00004141"/>
    </source>
</evidence>
<evidence type="ECO:0000256" key="5">
    <source>
        <dbReference type="ARBA" id="ARBA00038359"/>
    </source>
</evidence>
<dbReference type="AlphaFoldDB" id="A0A8H6QDG3"/>
<keyword evidence="4 7" id="KW-0472">Membrane</keyword>
<feature type="transmembrane region" description="Helical" evidence="7">
    <location>
        <begin position="661"/>
        <end position="691"/>
    </location>
</feature>
<feature type="transmembrane region" description="Helical" evidence="7">
    <location>
        <begin position="182"/>
        <end position="202"/>
    </location>
</feature>
<dbReference type="PANTHER" id="PTHR33048:SF108">
    <property type="entry name" value="INTEGRAL MEMBRANE PROTEIN"/>
    <property type="match status" value="1"/>
</dbReference>
<dbReference type="Proteomes" id="UP000654922">
    <property type="component" value="Unassembled WGS sequence"/>
</dbReference>
<feature type="compositionally biased region" description="Basic and acidic residues" evidence="6">
    <location>
        <begin position="1"/>
        <end position="13"/>
    </location>
</feature>
<feature type="domain" description="Amino acid transporter transmembrane" evidence="8">
    <location>
        <begin position="43"/>
        <end position="438"/>
    </location>
</feature>
<feature type="transmembrane region" description="Helical" evidence="7">
    <location>
        <begin position="229"/>
        <end position="253"/>
    </location>
</feature>
<feature type="transmembrane region" description="Helical" evidence="7">
    <location>
        <begin position="512"/>
        <end position="535"/>
    </location>
</feature>